<evidence type="ECO:0000313" key="3">
    <source>
        <dbReference type="EMBL" id="KAK8053981.1"/>
    </source>
</evidence>
<keyword evidence="2" id="KW-0472">Membrane</keyword>
<keyword evidence="2" id="KW-0812">Transmembrane</keyword>
<reference evidence="3 4" key="1">
    <citation type="submission" date="2023-01" db="EMBL/GenBank/DDBJ databases">
        <title>Analysis of 21 Apiospora genomes using comparative genomics revels a genus with tremendous synthesis potential of carbohydrate active enzymes and secondary metabolites.</title>
        <authorList>
            <person name="Sorensen T."/>
        </authorList>
    </citation>
    <scope>NUCLEOTIDE SEQUENCE [LARGE SCALE GENOMIC DNA]</scope>
    <source>
        <strain evidence="3 4">CBS 83171</strain>
    </source>
</reference>
<keyword evidence="2" id="KW-1133">Transmembrane helix</keyword>
<keyword evidence="4" id="KW-1185">Reference proteome</keyword>
<evidence type="ECO:0000313" key="4">
    <source>
        <dbReference type="Proteomes" id="UP001446871"/>
    </source>
</evidence>
<proteinExistence type="predicted"/>
<name>A0ABR1U4Z9_9PEZI</name>
<accession>A0ABR1U4Z9</accession>
<gene>
    <name evidence="3" type="ORF">PG996_013282</name>
</gene>
<feature type="transmembrane region" description="Helical" evidence="2">
    <location>
        <begin position="26"/>
        <end position="44"/>
    </location>
</feature>
<dbReference type="Proteomes" id="UP001446871">
    <property type="component" value="Unassembled WGS sequence"/>
</dbReference>
<sequence length="172" mass="18745">MVQSTFLFSSTTPHSDSTAAPNTMKYLAISFLVMLVMMVVGTTSTTGTPDTPTTQPILRQVQAMVTEAAKLHVDRPTSPSPAPVPQLELAAMGPNDKYVINCNGSYVQSFICWYYNNTRCYSGHLTSDSPNCLVICQCDKWPEDYWGPGLENASTKLPIEDTPVDAEKQSAG</sequence>
<dbReference type="EMBL" id="JAQQWM010000008">
    <property type="protein sequence ID" value="KAK8053981.1"/>
    <property type="molecule type" value="Genomic_DNA"/>
</dbReference>
<evidence type="ECO:0000256" key="1">
    <source>
        <dbReference type="SAM" id="MobiDB-lite"/>
    </source>
</evidence>
<comment type="caution">
    <text evidence="3">The sequence shown here is derived from an EMBL/GenBank/DDBJ whole genome shotgun (WGS) entry which is preliminary data.</text>
</comment>
<organism evidence="3 4">
    <name type="scientific">Apiospora saccharicola</name>
    <dbReference type="NCBI Taxonomy" id="335842"/>
    <lineage>
        <taxon>Eukaryota</taxon>
        <taxon>Fungi</taxon>
        <taxon>Dikarya</taxon>
        <taxon>Ascomycota</taxon>
        <taxon>Pezizomycotina</taxon>
        <taxon>Sordariomycetes</taxon>
        <taxon>Xylariomycetidae</taxon>
        <taxon>Amphisphaeriales</taxon>
        <taxon>Apiosporaceae</taxon>
        <taxon>Apiospora</taxon>
    </lineage>
</organism>
<evidence type="ECO:0000256" key="2">
    <source>
        <dbReference type="SAM" id="Phobius"/>
    </source>
</evidence>
<feature type="region of interest" description="Disordered" evidence="1">
    <location>
        <begin position="152"/>
        <end position="172"/>
    </location>
</feature>
<protein>
    <submittedName>
        <fullName evidence="3">Uncharacterized protein</fullName>
    </submittedName>
</protein>